<dbReference type="SUPFAM" id="SSF56601">
    <property type="entry name" value="beta-lactamase/transpeptidase-like"/>
    <property type="match status" value="1"/>
</dbReference>
<dbReference type="Pfam" id="PF21922">
    <property type="entry name" value="PBP_dimer_2"/>
    <property type="match status" value="1"/>
</dbReference>
<dbReference type="PANTHER" id="PTHR30627:SF24">
    <property type="entry name" value="PENICILLIN-BINDING PROTEIN 4B"/>
    <property type="match status" value="1"/>
</dbReference>
<dbReference type="Gene3D" id="3.40.710.10">
    <property type="entry name" value="DD-peptidase/beta-lactamase superfamily"/>
    <property type="match status" value="1"/>
</dbReference>
<dbReference type="InterPro" id="IPR054120">
    <property type="entry name" value="PBPA_dimer"/>
</dbReference>
<feature type="domain" description="Penicillin-binding protein transpeptidase" evidence="1">
    <location>
        <begin position="159"/>
        <end position="479"/>
    </location>
</feature>
<dbReference type="AlphaFoldDB" id="A0A6J7KHX0"/>
<accession>A0A6J7KHX0</accession>
<organism evidence="3">
    <name type="scientific">freshwater metagenome</name>
    <dbReference type="NCBI Taxonomy" id="449393"/>
    <lineage>
        <taxon>unclassified sequences</taxon>
        <taxon>metagenomes</taxon>
        <taxon>ecological metagenomes</taxon>
    </lineage>
</organism>
<dbReference type="EMBL" id="CAFBMK010000394">
    <property type="protein sequence ID" value="CAB4955446.1"/>
    <property type="molecule type" value="Genomic_DNA"/>
</dbReference>
<evidence type="ECO:0000313" key="3">
    <source>
        <dbReference type="EMBL" id="CAB4955446.1"/>
    </source>
</evidence>
<dbReference type="Gene3D" id="3.90.1310.10">
    <property type="entry name" value="Penicillin-binding protein 2a (Domain 2)"/>
    <property type="match status" value="1"/>
</dbReference>
<dbReference type="InterPro" id="IPR001460">
    <property type="entry name" value="PCN-bd_Tpept"/>
</dbReference>
<dbReference type="GO" id="GO:0005886">
    <property type="term" value="C:plasma membrane"/>
    <property type="evidence" value="ECO:0007669"/>
    <property type="project" value="TreeGrafter"/>
</dbReference>
<dbReference type="GO" id="GO:0071972">
    <property type="term" value="F:peptidoglycan L,D-transpeptidase activity"/>
    <property type="evidence" value="ECO:0007669"/>
    <property type="project" value="TreeGrafter"/>
</dbReference>
<proteinExistence type="predicted"/>
<feature type="domain" description="Penicillin binding protein A dimerisation" evidence="2">
    <location>
        <begin position="52"/>
        <end position="131"/>
    </location>
</feature>
<dbReference type="InterPro" id="IPR050515">
    <property type="entry name" value="Beta-lactam/transpept"/>
</dbReference>
<dbReference type="GO" id="GO:0008658">
    <property type="term" value="F:penicillin binding"/>
    <property type="evidence" value="ECO:0007669"/>
    <property type="project" value="InterPro"/>
</dbReference>
<dbReference type="Pfam" id="PF00905">
    <property type="entry name" value="Transpeptidase"/>
    <property type="match status" value="1"/>
</dbReference>
<sequence length="489" mass="51828">MNSSIRNLFVLFVLLFGVLVLFTSRWTVFEDGDLRADSLNRRDVIRASRIPRGRITAADGTTLARSRKITSRDTGDSVYQRVYPQGTPYAATVGYSDTSLGQQAGLERSQNEYLSGKATKAATAVDRFISGETRGDDVRTTLQPSVMRAAIQGLNGKAGSVVALEPKTGKVLAMVTVPSYDPDRLIADGESYRKELKDRDAWELNRATQADYVPGSTFKVVTTAAALDSGRYTPDTIVDGSNNQVFSSVPLGNFGGEDPGPVTVRQALVQSVNGAFGNIAVDLGGRRLQTAMEKFGFGEEPPLDYPTSQMRPSGIFRNNRLIPASSRFVDLARTGIGQDKLGATPLQMAMVVSAVANGGRLMKPHLVDRVVDPDGRVQEQVEPELYKQSMKASTAASLRSMMANVVDEGTGAAANLGTGVSVGGKTGTAELGNVTAGINNLWFIGFAPVQDPKVAVAVIVEKTPGQGGQVAAPIAKGVIQAALDAGAGR</sequence>
<evidence type="ECO:0000259" key="2">
    <source>
        <dbReference type="Pfam" id="PF21922"/>
    </source>
</evidence>
<protein>
    <submittedName>
        <fullName evidence="3">Unannotated protein</fullName>
    </submittedName>
</protein>
<evidence type="ECO:0000259" key="1">
    <source>
        <dbReference type="Pfam" id="PF00905"/>
    </source>
</evidence>
<dbReference type="PANTHER" id="PTHR30627">
    <property type="entry name" value="PEPTIDOGLYCAN D,D-TRANSPEPTIDASE"/>
    <property type="match status" value="1"/>
</dbReference>
<reference evidence="3" key="1">
    <citation type="submission" date="2020-05" db="EMBL/GenBank/DDBJ databases">
        <authorList>
            <person name="Chiriac C."/>
            <person name="Salcher M."/>
            <person name="Ghai R."/>
            <person name="Kavagutti S V."/>
        </authorList>
    </citation>
    <scope>NUCLEOTIDE SEQUENCE</scope>
</reference>
<dbReference type="GO" id="GO:0071555">
    <property type="term" value="P:cell wall organization"/>
    <property type="evidence" value="ECO:0007669"/>
    <property type="project" value="TreeGrafter"/>
</dbReference>
<dbReference type="InterPro" id="IPR012338">
    <property type="entry name" value="Beta-lactam/transpept-like"/>
</dbReference>
<gene>
    <name evidence="3" type="ORF">UFOPK3564_03734</name>
</gene>
<name>A0A6J7KHX0_9ZZZZ</name>